<organism evidence="2 3">
    <name type="scientific">Bionectria ochroleuca</name>
    <name type="common">Gliocladium roseum</name>
    <dbReference type="NCBI Taxonomy" id="29856"/>
    <lineage>
        <taxon>Eukaryota</taxon>
        <taxon>Fungi</taxon>
        <taxon>Dikarya</taxon>
        <taxon>Ascomycota</taxon>
        <taxon>Pezizomycotina</taxon>
        <taxon>Sordariomycetes</taxon>
        <taxon>Hypocreomycetidae</taxon>
        <taxon>Hypocreales</taxon>
        <taxon>Bionectriaceae</taxon>
        <taxon>Clonostachys</taxon>
    </lineage>
</organism>
<dbReference type="EMBL" id="CABFNS010000732">
    <property type="protein sequence ID" value="VUC25241.1"/>
    <property type="molecule type" value="Genomic_DNA"/>
</dbReference>
<dbReference type="InterPro" id="IPR011009">
    <property type="entry name" value="Kinase-like_dom_sf"/>
</dbReference>
<dbReference type="PANTHER" id="PTHR24361">
    <property type="entry name" value="MITOGEN-ACTIVATED KINASE KINASE KINASE"/>
    <property type="match status" value="1"/>
</dbReference>
<dbReference type="Proteomes" id="UP000766486">
    <property type="component" value="Unassembled WGS sequence"/>
</dbReference>
<dbReference type="SUPFAM" id="SSF48452">
    <property type="entry name" value="TPR-like"/>
    <property type="match status" value="2"/>
</dbReference>
<dbReference type="InterPro" id="IPR011990">
    <property type="entry name" value="TPR-like_helical_dom_sf"/>
</dbReference>
<dbReference type="InterPro" id="IPR008271">
    <property type="entry name" value="Ser/Thr_kinase_AS"/>
</dbReference>
<sequence>MASQNYLDDLPEVVLDSRLEAVFGRDGQRAYTEHPEYADPRASSNHERWFLQRRLGSGGGGRVDLEVKESRSQSEPPQLRAVKKVEISSMSESTNFINGSWSPFSNSPNQNERYIHISMEYLELGDLQGYLSDEGKCPGHRLPEPEVHDISVQILHALNVMHSVGFSHRDLKPANILIKSQPPQEWRVKLADFGISKRGSEITESTNIRGTRNFMAPELLVGGKDKPEVLYSFAIDMWCFGQTIYRMMTGHNPFDSFLDLAKYWEGNTELPTTALKSLDARESMINFLRSLMMANPTNRLTAKDALRDAWIVMNFPVLDLGRSSNTKSNELIPQPPPATTGYDIENEATASWTDVLPTRTSAFKTEISTQSHVTDSENSASWTEALGYSAASPSRTATQTEIPPTNYKTSHERLYGISHQILIHEIWDESTKCSVSERAVCAQQHEDVNTKLKRLGAEHPATISSMHALGLRLSEVGLNKPAVAVLRAALKLENKTLGEEKTQTLQTKRALATTLEMLEEYGECEIIYRELVAADKKHHRTAEPAAVQTLQSFGLFLYQRRKFQESTTVYEQCAAILKEKNGQEDLLLETLENLIRSANAARSFTNVVIFSREYIFRHKSHVKRADEKILAITYLLASNLDQMDRHYEAEIAFRDARTILRMLPDSRTHSLSQPILWGLGKVLFSQKKYPESELAMNELIRLFQKPKGPEDLGALWAKSFLALILEDQAKYDEAVLLKEEVVWETERICGPWGEQIWEAKQGLGQALMKANRLSEAETVLRQVAEEIAQAREKGHLPTLTSNRLLARVQVLRLRRER</sequence>
<dbReference type="SMART" id="SM00220">
    <property type="entry name" value="S_TKc"/>
    <property type="match status" value="1"/>
</dbReference>
<name>A0ABY6U2Q1_BIOOC</name>
<dbReference type="InterPro" id="IPR053235">
    <property type="entry name" value="Ser_Thr_kinase"/>
</dbReference>
<evidence type="ECO:0000313" key="2">
    <source>
        <dbReference type="EMBL" id="VUC25241.1"/>
    </source>
</evidence>
<dbReference type="PROSITE" id="PS00108">
    <property type="entry name" value="PROTEIN_KINASE_ST"/>
    <property type="match status" value="1"/>
</dbReference>
<protein>
    <recommendedName>
        <fullName evidence="1">Protein kinase domain-containing protein</fullName>
    </recommendedName>
</protein>
<gene>
    <name evidence="2" type="ORF">CLO192961_LOCUS160751</name>
</gene>
<evidence type="ECO:0000313" key="3">
    <source>
        <dbReference type="Proteomes" id="UP000766486"/>
    </source>
</evidence>
<reference evidence="2 3" key="1">
    <citation type="submission" date="2019-06" db="EMBL/GenBank/DDBJ databases">
        <authorList>
            <person name="Broberg M."/>
        </authorList>
    </citation>
    <scope>NUCLEOTIDE SEQUENCE [LARGE SCALE GENOMIC DNA]</scope>
</reference>
<dbReference type="PROSITE" id="PS50011">
    <property type="entry name" value="PROTEIN_KINASE_DOM"/>
    <property type="match status" value="1"/>
</dbReference>
<comment type="caution">
    <text evidence="2">The sequence shown here is derived from an EMBL/GenBank/DDBJ whole genome shotgun (WGS) entry which is preliminary data.</text>
</comment>
<feature type="domain" description="Protein kinase" evidence="1">
    <location>
        <begin position="49"/>
        <end position="311"/>
    </location>
</feature>
<accession>A0ABY6U2Q1</accession>
<proteinExistence type="predicted"/>
<evidence type="ECO:0000259" key="1">
    <source>
        <dbReference type="PROSITE" id="PS50011"/>
    </source>
</evidence>
<keyword evidence="3" id="KW-1185">Reference proteome</keyword>
<dbReference type="Gene3D" id="1.25.40.10">
    <property type="entry name" value="Tetratricopeptide repeat domain"/>
    <property type="match status" value="2"/>
</dbReference>
<dbReference type="Pfam" id="PF00069">
    <property type="entry name" value="Pkinase"/>
    <property type="match status" value="1"/>
</dbReference>
<dbReference type="SUPFAM" id="SSF56112">
    <property type="entry name" value="Protein kinase-like (PK-like)"/>
    <property type="match status" value="1"/>
</dbReference>
<dbReference type="Gene3D" id="1.10.510.10">
    <property type="entry name" value="Transferase(Phosphotransferase) domain 1"/>
    <property type="match status" value="1"/>
</dbReference>
<dbReference type="InterPro" id="IPR000719">
    <property type="entry name" value="Prot_kinase_dom"/>
</dbReference>